<evidence type="ECO:0000313" key="2">
    <source>
        <dbReference type="Proteomes" id="UP001183176"/>
    </source>
</evidence>
<proteinExistence type="predicted"/>
<dbReference type="InterPro" id="IPR036426">
    <property type="entry name" value="Bulb-type_lectin_dom_sf"/>
</dbReference>
<dbReference type="SUPFAM" id="SSF51110">
    <property type="entry name" value="alpha-D-mannose-specific plant lectins"/>
    <property type="match status" value="1"/>
</dbReference>
<gene>
    <name evidence="1" type="ORF">RM423_24160</name>
</gene>
<dbReference type="Gene3D" id="2.90.10.30">
    <property type="match status" value="1"/>
</dbReference>
<reference evidence="2" key="1">
    <citation type="submission" date="2023-07" db="EMBL/GenBank/DDBJ databases">
        <title>30 novel species of actinomycetes from the DSMZ collection.</title>
        <authorList>
            <person name="Nouioui I."/>
        </authorList>
    </citation>
    <scope>NUCLEOTIDE SEQUENCE [LARGE SCALE GENOMIC DNA]</scope>
    <source>
        <strain evidence="2">DSM 44399</strain>
    </source>
</reference>
<organism evidence="1 2">
    <name type="scientific">Jatrophihabitans lederbergiae</name>
    <dbReference type="NCBI Taxonomy" id="3075547"/>
    <lineage>
        <taxon>Bacteria</taxon>
        <taxon>Bacillati</taxon>
        <taxon>Actinomycetota</taxon>
        <taxon>Actinomycetes</taxon>
        <taxon>Jatrophihabitantales</taxon>
        <taxon>Jatrophihabitantaceae</taxon>
        <taxon>Jatrophihabitans</taxon>
    </lineage>
</organism>
<evidence type="ECO:0008006" key="3">
    <source>
        <dbReference type="Google" id="ProtNLM"/>
    </source>
</evidence>
<dbReference type="EMBL" id="JAVREH010000113">
    <property type="protein sequence ID" value="MDT0264453.1"/>
    <property type="molecule type" value="Genomic_DNA"/>
</dbReference>
<accession>A0ABU2JHJ5</accession>
<comment type="caution">
    <text evidence="1">The sequence shown here is derived from an EMBL/GenBank/DDBJ whole genome shotgun (WGS) entry which is preliminary data.</text>
</comment>
<name>A0ABU2JHJ5_9ACTN</name>
<evidence type="ECO:0000313" key="1">
    <source>
        <dbReference type="EMBL" id="MDT0264453.1"/>
    </source>
</evidence>
<sequence length="166" mass="17732">MTMDITPAHPPSGRPRARHYSTLARWAAALVVAGTAGLGLVAPAPAQATPTSSTYLARGDNMTKNQAIIRVNGAATWQLIMQGDGNLVLYYRAWYGTTVCFSTNTQGRGDRAIYTLGGDLTVIDSRGFRLWHSGANTGTTVDISAYGRLYVGYAPMNNTCPAYIGL</sequence>
<keyword evidence="2" id="KW-1185">Reference proteome</keyword>
<dbReference type="Proteomes" id="UP001183176">
    <property type="component" value="Unassembled WGS sequence"/>
</dbReference>
<protein>
    <recommendedName>
        <fullName evidence="3">Bulb-type lectin domain-containing protein</fullName>
    </recommendedName>
</protein>
<dbReference type="RefSeq" id="WP_311425590.1">
    <property type="nucleotide sequence ID" value="NZ_JAVREH010000113.1"/>
</dbReference>